<evidence type="ECO:0000313" key="6">
    <source>
        <dbReference type="Proteomes" id="UP000479692"/>
    </source>
</evidence>
<dbReference type="SMART" id="SM00342">
    <property type="entry name" value="HTH_ARAC"/>
    <property type="match status" value="1"/>
</dbReference>
<evidence type="ECO:0000313" key="5">
    <source>
        <dbReference type="EMBL" id="MUV14376.1"/>
    </source>
</evidence>
<dbReference type="GO" id="GO:0003700">
    <property type="term" value="F:DNA-binding transcription factor activity"/>
    <property type="evidence" value="ECO:0007669"/>
    <property type="project" value="InterPro"/>
</dbReference>
<keyword evidence="1" id="KW-0805">Transcription regulation</keyword>
<dbReference type="AlphaFoldDB" id="A0A7C9HMH3"/>
<dbReference type="InterPro" id="IPR050204">
    <property type="entry name" value="AraC_XylS_family_regulators"/>
</dbReference>
<reference evidence="5 6" key="1">
    <citation type="submission" date="2019-12" db="EMBL/GenBank/DDBJ databases">
        <authorList>
            <person name="Xu J."/>
        </authorList>
    </citation>
    <scope>NUCLEOTIDE SEQUENCE [LARGE SCALE GENOMIC DNA]</scope>
    <source>
        <strain evidence="5 6">HX-5-24</strain>
    </source>
</reference>
<gene>
    <name evidence="5" type="ORF">GN331_09175</name>
</gene>
<dbReference type="PROSITE" id="PS00041">
    <property type="entry name" value="HTH_ARAC_FAMILY_1"/>
    <property type="match status" value="1"/>
</dbReference>
<feature type="domain" description="HTH araC/xylS-type" evidence="4">
    <location>
        <begin position="233"/>
        <end position="330"/>
    </location>
</feature>
<dbReference type="Pfam" id="PF12833">
    <property type="entry name" value="HTH_18"/>
    <property type="match status" value="1"/>
</dbReference>
<name>A0A7C9HMH3_9GAMM</name>
<evidence type="ECO:0000256" key="1">
    <source>
        <dbReference type="ARBA" id="ARBA00023015"/>
    </source>
</evidence>
<evidence type="ECO:0000259" key="4">
    <source>
        <dbReference type="PROSITE" id="PS01124"/>
    </source>
</evidence>
<dbReference type="InterPro" id="IPR009057">
    <property type="entry name" value="Homeodomain-like_sf"/>
</dbReference>
<evidence type="ECO:0000256" key="3">
    <source>
        <dbReference type="ARBA" id="ARBA00023163"/>
    </source>
</evidence>
<evidence type="ECO:0000256" key="2">
    <source>
        <dbReference type="ARBA" id="ARBA00023125"/>
    </source>
</evidence>
<comment type="caution">
    <text evidence="5">The sequence shown here is derived from an EMBL/GenBank/DDBJ whole genome shotgun (WGS) entry which is preliminary data.</text>
</comment>
<dbReference type="EMBL" id="WOXT01000002">
    <property type="protein sequence ID" value="MUV14376.1"/>
    <property type="molecule type" value="Genomic_DNA"/>
</dbReference>
<accession>A0A7C9HMH3</accession>
<keyword evidence="6" id="KW-1185">Reference proteome</keyword>
<dbReference type="Gene3D" id="1.10.10.60">
    <property type="entry name" value="Homeodomain-like"/>
    <property type="match status" value="1"/>
</dbReference>
<keyword evidence="3" id="KW-0804">Transcription</keyword>
<sequence>MCPSTRWGRAPRTPSRAAPTTCRSRRFARRSNWTCGRCWGKSSCPRRRAWRAGSRCNAGACYNGTAMQTPHPLGVMGHSIRQQATADIALAQLRPTIPEHAIHRHQHGDMHLVLVLAGPYASDARGMPAVCVEPALILNPPGTEHRDRFKSLDGLFLTLTMPLDAWRRFSDGIETPEGPVRLDRRALGRALRLMPELWQWDAASPLAVESIVGELLMDRPAERASERADAVLDRVVERLDDALGDPPSIRELAALVHLHPVYLARMFRRRFGQSPSDWIRQRRLHRALSAIARGRAVADAASALGFVDQSHLHRCFVAEFGMTPGAFRRLALGRSEVARIQDRLLRRC</sequence>
<protein>
    <submittedName>
        <fullName evidence="5">Helix-turn-helix domain-containing protein</fullName>
    </submittedName>
</protein>
<dbReference type="InterPro" id="IPR018062">
    <property type="entry name" value="HTH_AraC-typ_CS"/>
</dbReference>
<dbReference type="InterPro" id="IPR018060">
    <property type="entry name" value="HTH_AraC"/>
</dbReference>
<dbReference type="GO" id="GO:0043565">
    <property type="term" value="F:sequence-specific DNA binding"/>
    <property type="evidence" value="ECO:0007669"/>
    <property type="project" value="InterPro"/>
</dbReference>
<keyword evidence="2" id="KW-0238">DNA-binding</keyword>
<proteinExistence type="predicted"/>
<dbReference type="SUPFAM" id="SSF46689">
    <property type="entry name" value="Homeodomain-like"/>
    <property type="match status" value="2"/>
</dbReference>
<organism evidence="5 6">
    <name type="scientific">Noviluteimonas gilva</name>
    <dbReference type="NCBI Taxonomy" id="2682097"/>
    <lineage>
        <taxon>Bacteria</taxon>
        <taxon>Pseudomonadati</taxon>
        <taxon>Pseudomonadota</taxon>
        <taxon>Gammaproteobacteria</taxon>
        <taxon>Lysobacterales</taxon>
        <taxon>Lysobacteraceae</taxon>
        <taxon>Noviluteimonas</taxon>
    </lineage>
</organism>
<dbReference type="PANTHER" id="PTHR46796">
    <property type="entry name" value="HTH-TYPE TRANSCRIPTIONAL ACTIVATOR RHAS-RELATED"/>
    <property type="match status" value="1"/>
</dbReference>
<dbReference type="PROSITE" id="PS01124">
    <property type="entry name" value="HTH_ARAC_FAMILY_2"/>
    <property type="match status" value="1"/>
</dbReference>
<dbReference type="Proteomes" id="UP000479692">
    <property type="component" value="Unassembled WGS sequence"/>
</dbReference>